<dbReference type="InterPro" id="IPR002350">
    <property type="entry name" value="Kazal_dom"/>
</dbReference>
<reference evidence="3 4" key="1">
    <citation type="submission" date="2017-03" db="EMBL/GenBank/DDBJ databases">
        <title>WGS assembly of Porphyra umbilicalis.</title>
        <authorList>
            <person name="Brawley S.H."/>
            <person name="Blouin N.A."/>
            <person name="Ficko-Blean E."/>
            <person name="Wheeler G.L."/>
            <person name="Lohr M."/>
            <person name="Goodson H.V."/>
            <person name="Jenkins J.W."/>
            <person name="Blaby-Haas C.E."/>
            <person name="Helliwell K.E."/>
            <person name="Chan C."/>
            <person name="Marriage T."/>
            <person name="Bhattacharya D."/>
            <person name="Klein A.S."/>
            <person name="Badis Y."/>
            <person name="Brodie J."/>
            <person name="Cao Y."/>
            <person name="Collen J."/>
            <person name="Dittami S.M."/>
            <person name="Gachon C.M."/>
            <person name="Green B.R."/>
            <person name="Karpowicz S."/>
            <person name="Kim J.W."/>
            <person name="Kudahl U."/>
            <person name="Lin S."/>
            <person name="Michel G."/>
            <person name="Mittag M."/>
            <person name="Olson B.J."/>
            <person name="Pangilinan J."/>
            <person name="Peng Y."/>
            <person name="Qiu H."/>
            <person name="Shu S."/>
            <person name="Singer J.T."/>
            <person name="Smith A.G."/>
            <person name="Sprecher B.N."/>
            <person name="Wagner V."/>
            <person name="Wang W."/>
            <person name="Wang Z.-Y."/>
            <person name="Yan J."/>
            <person name="Yarish C."/>
            <person name="Zoeuner-Riek S."/>
            <person name="Zhuang Y."/>
            <person name="Zou Y."/>
            <person name="Lindquist E.A."/>
            <person name="Grimwood J."/>
            <person name="Barry K."/>
            <person name="Rokhsar D.S."/>
            <person name="Schmutz J."/>
            <person name="Stiller J.W."/>
            <person name="Grossman A.R."/>
            <person name="Prochnik S.E."/>
        </authorList>
    </citation>
    <scope>NUCLEOTIDE SEQUENCE [LARGE SCALE GENOMIC DNA]</scope>
    <source>
        <strain evidence="3">4086291</strain>
    </source>
</reference>
<dbReference type="EMBL" id="KV919169">
    <property type="protein sequence ID" value="OSX71115.1"/>
    <property type="molecule type" value="Genomic_DNA"/>
</dbReference>
<evidence type="ECO:0000259" key="2">
    <source>
        <dbReference type="PROSITE" id="PS51465"/>
    </source>
</evidence>
<name>A0A1X6NRB0_PORUM</name>
<dbReference type="Gene3D" id="3.30.60.30">
    <property type="match status" value="1"/>
</dbReference>
<feature type="domain" description="Kazal-like" evidence="2">
    <location>
        <begin position="332"/>
        <end position="385"/>
    </location>
</feature>
<evidence type="ECO:0000313" key="4">
    <source>
        <dbReference type="Proteomes" id="UP000218209"/>
    </source>
</evidence>
<keyword evidence="4" id="KW-1185">Reference proteome</keyword>
<dbReference type="SUPFAM" id="SSF55797">
    <property type="entry name" value="PR-1-like"/>
    <property type="match status" value="1"/>
</dbReference>
<dbReference type="AlphaFoldDB" id="A0A1X6NRB0"/>
<dbReference type="InterPro" id="IPR036058">
    <property type="entry name" value="Kazal_dom_sf"/>
</dbReference>
<dbReference type="OrthoDB" id="126772at2759"/>
<dbReference type="InterPro" id="IPR035940">
    <property type="entry name" value="CAP_sf"/>
</dbReference>
<feature type="region of interest" description="Disordered" evidence="1">
    <location>
        <begin position="57"/>
        <end position="103"/>
    </location>
</feature>
<dbReference type="Proteomes" id="UP000218209">
    <property type="component" value="Unassembled WGS sequence"/>
</dbReference>
<dbReference type="PROSITE" id="PS51465">
    <property type="entry name" value="KAZAL_2"/>
    <property type="match status" value="1"/>
</dbReference>
<dbReference type="Gene3D" id="3.40.33.10">
    <property type="entry name" value="CAP"/>
    <property type="match status" value="1"/>
</dbReference>
<feature type="compositionally biased region" description="Acidic residues" evidence="1">
    <location>
        <begin position="87"/>
        <end position="102"/>
    </location>
</feature>
<accession>A0A1X6NRB0</accession>
<dbReference type="InterPro" id="IPR014044">
    <property type="entry name" value="CAP_dom"/>
</dbReference>
<organism evidence="3 4">
    <name type="scientific">Porphyra umbilicalis</name>
    <name type="common">Purple laver</name>
    <name type="synonym">Red alga</name>
    <dbReference type="NCBI Taxonomy" id="2786"/>
    <lineage>
        <taxon>Eukaryota</taxon>
        <taxon>Rhodophyta</taxon>
        <taxon>Bangiophyceae</taxon>
        <taxon>Bangiales</taxon>
        <taxon>Bangiaceae</taxon>
        <taxon>Porphyra</taxon>
    </lineage>
</organism>
<evidence type="ECO:0000313" key="3">
    <source>
        <dbReference type="EMBL" id="OSX71115.1"/>
    </source>
</evidence>
<sequence length="385" mass="39030">MAASAPSQPTVSHADAAVLATGRAGSTRDLPTAARASAVAAAGVMVAPPQTCDAEGVCTEGDAQTPDNVVPSVPVGASAISEPDATATDDGDEEEEEDDDEGLMVGTPLSVNAPVDAAAAGTPCGSKTGGAAKLCFGVAFQEKINALRASATRPPLAYNKLITKHATAWSRTLRGRGALQRADLSALVGPPGTYVSAQNLALVPASADDPVTAAVDAWAARAGNRALMLGGATHMGVGVVRHRRGWWVSLFLATCFESDTDRCPADQSGATLRGGSGGGGSGGGGGGDENDAVQLAPDFNHPWMAMCKVNSCMRSGGDQACWYVGETTCADFASRIGCDDRFCEADVPPAPVCGSNGVTYDTECLADVASCQQGFAFSIAKWEAC</sequence>
<protein>
    <recommendedName>
        <fullName evidence="2">Kazal-like domain-containing protein</fullName>
    </recommendedName>
</protein>
<gene>
    <name evidence="3" type="ORF">BU14_0592s0010</name>
</gene>
<feature type="compositionally biased region" description="Gly residues" evidence="1">
    <location>
        <begin position="272"/>
        <end position="287"/>
    </location>
</feature>
<dbReference type="Pfam" id="PF00188">
    <property type="entry name" value="CAP"/>
    <property type="match status" value="1"/>
</dbReference>
<dbReference type="SMART" id="SM00280">
    <property type="entry name" value="KAZAL"/>
    <property type="match status" value="1"/>
</dbReference>
<proteinExistence type="predicted"/>
<dbReference type="SUPFAM" id="SSF100895">
    <property type="entry name" value="Kazal-type serine protease inhibitors"/>
    <property type="match status" value="1"/>
</dbReference>
<feature type="region of interest" description="Disordered" evidence="1">
    <location>
        <begin position="267"/>
        <end position="292"/>
    </location>
</feature>
<dbReference type="CDD" id="cd00104">
    <property type="entry name" value="KAZAL_FS"/>
    <property type="match status" value="1"/>
</dbReference>
<dbReference type="Pfam" id="PF07648">
    <property type="entry name" value="Kazal_2"/>
    <property type="match status" value="1"/>
</dbReference>
<evidence type="ECO:0000256" key="1">
    <source>
        <dbReference type="SAM" id="MobiDB-lite"/>
    </source>
</evidence>